<evidence type="ECO:0000313" key="4">
    <source>
        <dbReference type="Proteomes" id="UP001054889"/>
    </source>
</evidence>
<comment type="caution">
    <text evidence="3">The sequence shown here is derived from an EMBL/GenBank/DDBJ whole genome shotgun (WGS) entry which is preliminary data.</text>
</comment>
<name>A0AAV5BJG7_ELECO</name>
<evidence type="ECO:0000313" key="3">
    <source>
        <dbReference type="EMBL" id="GJM86111.1"/>
    </source>
</evidence>
<reference evidence="3" key="2">
    <citation type="submission" date="2021-12" db="EMBL/GenBank/DDBJ databases">
        <title>Resequencing data analysis of finger millet.</title>
        <authorList>
            <person name="Hatakeyama M."/>
            <person name="Aluri S."/>
            <person name="Balachadran M.T."/>
            <person name="Sivarajan S.R."/>
            <person name="Poveda L."/>
            <person name="Shimizu-Inatsugi R."/>
            <person name="Schlapbach R."/>
            <person name="Sreeman S.M."/>
            <person name="Shimizu K.K."/>
        </authorList>
    </citation>
    <scope>NUCLEOTIDE SEQUENCE</scope>
</reference>
<evidence type="ECO:0000256" key="1">
    <source>
        <dbReference type="SAM" id="MobiDB-lite"/>
    </source>
</evidence>
<evidence type="ECO:0000313" key="2">
    <source>
        <dbReference type="EMBL" id="GJM85483.1"/>
    </source>
</evidence>
<reference evidence="3" key="1">
    <citation type="journal article" date="2018" name="DNA Res.">
        <title>Multiple hybrid de novo genome assembly of finger millet, an orphan allotetraploid crop.</title>
        <authorList>
            <person name="Hatakeyama M."/>
            <person name="Aluri S."/>
            <person name="Balachadran M.T."/>
            <person name="Sivarajan S.R."/>
            <person name="Patrignani A."/>
            <person name="Gruter S."/>
            <person name="Poveda L."/>
            <person name="Shimizu-Inatsugi R."/>
            <person name="Baeten J."/>
            <person name="Francoijs K.J."/>
            <person name="Nataraja K.N."/>
            <person name="Reddy Y.A.N."/>
            <person name="Phadnis S."/>
            <person name="Ravikumar R.L."/>
            <person name="Schlapbach R."/>
            <person name="Sreeman S.M."/>
            <person name="Shimizu K.K."/>
        </authorList>
    </citation>
    <scope>NUCLEOTIDE SEQUENCE</scope>
</reference>
<dbReference type="EMBL" id="BQKI01000001">
    <property type="protein sequence ID" value="GJM86111.1"/>
    <property type="molecule type" value="Genomic_DNA"/>
</dbReference>
<dbReference type="PANTHER" id="PTHR36138:SF10">
    <property type="match status" value="1"/>
</dbReference>
<organism evidence="3 4">
    <name type="scientific">Eleusine coracana subsp. coracana</name>
    <dbReference type="NCBI Taxonomy" id="191504"/>
    <lineage>
        <taxon>Eukaryota</taxon>
        <taxon>Viridiplantae</taxon>
        <taxon>Streptophyta</taxon>
        <taxon>Embryophyta</taxon>
        <taxon>Tracheophyta</taxon>
        <taxon>Spermatophyta</taxon>
        <taxon>Magnoliopsida</taxon>
        <taxon>Liliopsida</taxon>
        <taxon>Poales</taxon>
        <taxon>Poaceae</taxon>
        <taxon>PACMAD clade</taxon>
        <taxon>Chloridoideae</taxon>
        <taxon>Cynodonteae</taxon>
        <taxon>Eleusininae</taxon>
        <taxon>Eleusine</taxon>
    </lineage>
</organism>
<feature type="region of interest" description="Disordered" evidence="1">
    <location>
        <begin position="1"/>
        <end position="57"/>
    </location>
</feature>
<sequence>MERNVAGTCTHVGSISKGTKEEAEDAEDGDTKMPKTGKSGENLLPVGATGDYQMSELGKTDRKKKLVRVRLSQEQIDHMLSVPDDTRPFPVVTEAELARIPDPALRESFGKAMANAAELFYKSREEIKREQQYAREELATLGYVEREIEVTDDEAEEDFSIN</sequence>
<dbReference type="AlphaFoldDB" id="A0AAV5BJG7"/>
<dbReference type="EMBL" id="BQKI01000001">
    <property type="protein sequence ID" value="GJM85483.1"/>
    <property type="molecule type" value="Genomic_DNA"/>
</dbReference>
<accession>A0AAV5BJG7</accession>
<protein>
    <submittedName>
        <fullName evidence="3">Uncharacterized protein</fullName>
    </submittedName>
</protein>
<dbReference type="Proteomes" id="UP001054889">
    <property type="component" value="Unassembled WGS sequence"/>
</dbReference>
<gene>
    <name evidence="3" type="primary">ga01935</name>
    <name evidence="2" type="synonym">ga01248</name>
    <name evidence="2" type="ORF">PR202_ga01248</name>
    <name evidence="3" type="ORF">PR202_ga01935</name>
</gene>
<dbReference type="PANTHER" id="PTHR36138">
    <property type="entry name" value="EXPRESSED PROTEIN-RELATED"/>
    <property type="match status" value="1"/>
</dbReference>
<proteinExistence type="predicted"/>
<keyword evidence="4" id="KW-1185">Reference proteome</keyword>